<feature type="transmembrane region" description="Helical" evidence="2">
    <location>
        <begin position="439"/>
        <end position="460"/>
    </location>
</feature>
<feature type="transmembrane region" description="Helical" evidence="2">
    <location>
        <begin position="493"/>
        <end position="513"/>
    </location>
</feature>
<accession>A0A2I2KQV3</accession>
<reference evidence="3 4" key="1">
    <citation type="submission" date="2017-06" db="EMBL/GenBank/DDBJ databases">
        <authorList>
            <person name="Kim H.J."/>
            <person name="Triplett B.A."/>
        </authorList>
    </citation>
    <scope>NUCLEOTIDE SEQUENCE [LARGE SCALE GENOMIC DNA]</scope>
    <source>
        <strain evidence="3">FRACA_ARgP5</strain>
    </source>
</reference>
<feature type="transmembrane region" description="Helical" evidence="2">
    <location>
        <begin position="414"/>
        <end position="433"/>
    </location>
</feature>
<organism evidence="3 4">
    <name type="scientific">Frankia canadensis</name>
    <dbReference type="NCBI Taxonomy" id="1836972"/>
    <lineage>
        <taxon>Bacteria</taxon>
        <taxon>Bacillati</taxon>
        <taxon>Actinomycetota</taxon>
        <taxon>Actinomycetes</taxon>
        <taxon>Frankiales</taxon>
        <taxon>Frankiaceae</taxon>
        <taxon>Frankia</taxon>
    </lineage>
</organism>
<evidence type="ECO:0000313" key="4">
    <source>
        <dbReference type="Proteomes" id="UP000234331"/>
    </source>
</evidence>
<evidence type="ECO:0008006" key="5">
    <source>
        <dbReference type="Google" id="ProtNLM"/>
    </source>
</evidence>
<feature type="transmembrane region" description="Helical" evidence="2">
    <location>
        <begin position="153"/>
        <end position="175"/>
    </location>
</feature>
<keyword evidence="2" id="KW-0812">Transmembrane</keyword>
<feature type="transmembrane region" description="Helical" evidence="2">
    <location>
        <begin position="221"/>
        <end position="245"/>
    </location>
</feature>
<dbReference type="Proteomes" id="UP000234331">
    <property type="component" value="Unassembled WGS sequence"/>
</dbReference>
<sequence>MSGGEGRASRRAGRGEDARHAASPPLPSVVTAPAPAHRPRAAPRRLRAWLLAGTEQAQRHSGPHAQPAPEHRLHPWWRVMCLTGVDYFSTLGYQPGIAALAAGAVSPIATAVLVLVTLAGALPVYRRVARESPHGEGSIAMLEKQLSWWNGKILVLVLLGFACTDFLITITLSAADATAHILENPYAPHALHGHQVAVTLVLLALLAAVFLGGFTEAVGIAVVLVVLYLGLNAVVVADSLVRLATHPHLFTDWHALLVREHPDPLALVGFALIVFPKLALGLSGFETGVAVMPLVRGAPGDSEQHPEGRIRGARTLLTTAAAIMAFYLITSSLATTLLIPHEAFEPGGPANGRALAYLAHRDLGAAFGTVYDVSTILILWFAGASALAGLLNLVPRYLPRYGMAPHWARAVRPLVLLFTLIGFAVTLVFQASVDKQGGAYATGVLVLITSASLAVTLAAARHGQRGRTIGFGVIAAVFVYTTVANIIERPDGLIIGSIFIIAILVVSFTSRALRSFELRVTGVRLDDTALAWVRHSADAGALHLVANELDSGDAAEYVDKVRKAREELYVPERVPLLFLEVTIPDSSEFEAELDVRAVDRHGFRILCLTSTSVPNAIAALLLHLRDVTAVRPHVYFEWSEGNPIANFLRFLFFGAGEVATVTREVLREAEPDPGARPYVHVA</sequence>
<evidence type="ECO:0000256" key="1">
    <source>
        <dbReference type="SAM" id="MobiDB-lite"/>
    </source>
</evidence>
<dbReference type="AlphaFoldDB" id="A0A2I2KQV3"/>
<gene>
    <name evidence="3" type="ORF">FRACA_2150005</name>
</gene>
<protein>
    <recommendedName>
        <fullName evidence="5">Amino acid transporter</fullName>
    </recommendedName>
</protein>
<proteinExistence type="predicted"/>
<feature type="transmembrane region" description="Helical" evidence="2">
    <location>
        <begin position="265"/>
        <end position="295"/>
    </location>
</feature>
<name>A0A2I2KQV3_9ACTN</name>
<feature type="transmembrane region" description="Helical" evidence="2">
    <location>
        <begin position="469"/>
        <end position="487"/>
    </location>
</feature>
<feature type="transmembrane region" description="Helical" evidence="2">
    <location>
        <begin position="97"/>
        <end position="122"/>
    </location>
</feature>
<keyword evidence="2" id="KW-1133">Transmembrane helix</keyword>
<evidence type="ECO:0000313" key="3">
    <source>
        <dbReference type="EMBL" id="SNQ48016.1"/>
    </source>
</evidence>
<dbReference type="EMBL" id="FZMO01000130">
    <property type="protein sequence ID" value="SNQ48016.1"/>
    <property type="molecule type" value="Genomic_DNA"/>
</dbReference>
<feature type="region of interest" description="Disordered" evidence="1">
    <location>
        <begin position="1"/>
        <end position="38"/>
    </location>
</feature>
<keyword evidence="4" id="KW-1185">Reference proteome</keyword>
<feature type="transmembrane region" description="Helical" evidence="2">
    <location>
        <begin position="373"/>
        <end position="394"/>
    </location>
</feature>
<feature type="transmembrane region" description="Helical" evidence="2">
    <location>
        <begin position="316"/>
        <end position="339"/>
    </location>
</feature>
<keyword evidence="2" id="KW-0472">Membrane</keyword>
<feature type="transmembrane region" description="Helical" evidence="2">
    <location>
        <begin position="195"/>
        <end position="214"/>
    </location>
</feature>
<evidence type="ECO:0000256" key="2">
    <source>
        <dbReference type="SAM" id="Phobius"/>
    </source>
</evidence>